<dbReference type="EMBL" id="ML120607">
    <property type="protein sequence ID" value="RPA89179.1"/>
    <property type="molecule type" value="Genomic_DNA"/>
</dbReference>
<evidence type="ECO:0000313" key="3">
    <source>
        <dbReference type="Proteomes" id="UP000276215"/>
    </source>
</evidence>
<feature type="region of interest" description="Disordered" evidence="1">
    <location>
        <begin position="1"/>
        <end position="85"/>
    </location>
</feature>
<dbReference type="Proteomes" id="UP000276215">
    <property type="component" value="Unassembled WGS sequence"/>
</dbReference>
<proteinExistence type="predicted"/>
<protein>
    <submittedName>
        <fullName evidence="2">Uncharacterized protein</fullName>
    </submittedName>
</protein>
<feature type="compositionally biased region" description="Polar residues" evidence="1">
    <location>
        <begin position="1"/>
        <end position="12"/>
    </location>
</feature>
<gene>
    <name evidence="2" type="ORF">L873DRAFT_707234</name>
</gene>
<feature type="region of interest" description="Disordered" evidence="1">
    <location>
        <begin position="369"/>
        <end position="518"/>
    </location>
</feature>
<feature type="compositionally biased region" description="Basic and acidic residues" evidence="1">
    <location>
        <begin position="496"/>
        <end position="509"/>
    </location>
</feature>
<organism evidence="2 3">
    <name type="scientific">Choiromyces venosus 120613-1</name>
    <dbReference type="NCBI Taxonomy" id="1336337"/>
    <lineage>
        <taxon>Eukaryota</taxon>
        <taxon>Fungi</taxon>
        <taxon>Dikarya</taxon>
        <taxon>Ascomycota</taxon>
        <taxon>Pezizomycotina</taxon>
        <taxon>Pezizomycetes</taxon>
        <taxon>Pezizales</taxon>
        <taxon>Tuberaceae</taxon>
        <taxon>Choiromyces</taxon>
    </lineage>
</organism>
<feature type="compositionally biased region" description="Polar residues" evidence="1">
    <location>
        <begin position="104"/>
        <end position="119"/>
    </location>
</feature>
<dbReference type="AlphaFoldDB" id="A0A3N4ITC9"/>
<dbReference type="STRING" id="1336337.A0A3N4ITC9"/>
<feature type="compositionally biased region" description="Polar residues" evidence="1">
    <location>
        <begin position="166"/>
        <end position="178"/>
    </location>
</feature>
<evidence type="ECO:0000256" key="1">
    <source>
        <dbReference type="SAM" id="MobiDB-lite"/>
    </source>
</evidence>
<feature type="compositionally biased region" description="Low complexity" evidence="1">
    <location>
        <begin position="431"/>
        <end position="442"/>
    </location>
</feature>
<feature type="compositionally biased region" description="Low complexity" evidence="1">
    <location>
        <begin position="576"/>
        <end position="585"/>
    </location>
</feature>
<sequence>MRQPPKDQTSLAPSKALATVRGLAKSDPAETNSVSDAMDMDPSSPTTNGAKDSGQGTEPSDLSTNEGSVLDKANAGNTVYTMDEKTKHEADILFKAVMEGYNSAEKQPNPSMKHSTPSASKPEEGDVASRGTEPAAIAAPLPISAGGKGDTGARGSKSPIAKPKSVQATARPLTNSSPALVIGELGAEIRPAKGTEPVAATKSQPTTLKGSEGDSIIIENKSPVAKPKPKGIATPLTPATDSHAMGRLHDTSDQASDRTSDQCSNRLEPKPVWPVPPPPPHSVFPPATKTLPTPRPPAYRKPDSSPGPKSAESAKATINDNPQAPEEAVSTATPNSNGGSFSKKLVPKPTGPLVASSDALAAARKLAVQEKGLKSKAKNVPRNVLPTPMLPPRYQDTRAQSPQSQSLETNSARPSPQPLTPITSAQISVHKPASYAKPSPSSDTKTTGTTGIAKSSVHREGVLFPHTVPGLSNTPSPTSSVPTPPPMSMATTPSKNVDDSRSIPEKTKDATANPIASRPFYKAPKSAIEEPSPQFTPLVSKSNFLYFEPSAVKKSPGDPHEKQPATPNLAPLSDLPSTSSPGTKPKPGRMVFTVTRYKDDNNATTTITPFHSAKFYGHEILSAGESNRFSWEKLCEILESRHKFVDFKECLVINRFHVVEGEKDLNEGLNLGIYLNVNEVLIVKVDLLGRLPPPLVAEMKAARLAARKAGKEVE</sequence>
<feature type="compositionally biased region" description="Polar residues" evidence="1">
    <location>
        <begin position="43"/>
        <end position="67"/>
    </location>
</feature>
<keyword evidence="3" id="KW-1185">Reference proteome</keyword>
<dbReference type="OrthoDB" id="5430513at2759"/>
<evidence type="ECO:0000313" key="2">
    <source>
        <dbReference type="EMBL" id="RPA89179.1"/>
    </source>
</evidence>
<feature type="region of interest" description="Disordered" evidence="1">
    <location>
        <begin position="101"/>
        <end position="353"/>
    </location>
</feature>
<name>A0A3N4ITC9_9PEZI</name>
<feature type="compositionally biased region" description="Low complexity" evidence="1">
    <location>
        <begin position="134"/>
        <end position="145"/>
    </location>
</feature>
<feature type="compositionally biased region" description="Polar residues" evidence="1">
    <location>
        <begin position="330"/>
        <end position="340"/>
    </location>
</feature>
<feature type="region of interest" description="Disordered" evidence="1">
    <location>
        <begin position="550"/>
        <end position="589"/>
    </location>
</feature>
<feature type="compositionally biased region" description="Pro residues" evidence="1">
    <location>
        <begin position="271"/>
        <end position="283"/>
    </location>
</feature>
<feature type="compositionally biased region" description="Polar residues" evidence="1">
    <location>
        <begin position="443"/>
        <end position="453"/>
    </location>
</feature>
<reference evidence="2 3" key="1">
    <citation type="journal article" date="2018" name="Nat. Ecol. Evol.">
        <title>Pezizomycetes genomes reveal the molecular basis of ectomycorrhizal truffle lifestyle.</title>
        <authorList>
            <person name="Murat C."/>
            <person name="Payen T."/>
            <person name="Noel B."/>
            <person name="Kuo A."/>
            <person name="Morin E."/>
            <person name="Chen J."/>
            <person name="Kohler A."/>
            <person name="Krizsan K."/>
            <person name="Balestrini R."/>
            <person name="Da Silva C."/>
            <person name="Montanini B."/>
            <person name="Hainaut M."/>
            <person name="Levati E."/>
            <person name="Barry K.W."/>
            <person name="Belfiori B."/>
            <person name="Cichocki N."/>
            <person name="Clum A."/>
            <person name="Dockter R.B."/>
            <person name="Fauchery L."/>
            <person name="Guy J."/>
            <person name="Iotti M."/>
            <person name="Le Tacon F."/>
            <person name="Lindquist E.A."/>
            <person name="Lipzen A."/>
            <person name="Malagnac F."/>
            <person name="Mello A."/>
            <person name="Molinier V."/>
            <person name="Miyauchi S."/>
            <person name="Poulain J."/>
            <person name="Riccioni C."/>
            <person name="Rubini A."/>
            <person name="Sitrit Y."/>
            <person name="Splivallo R."/>
            <person name="Traeger S."/>
            <person name="Wang M."/>
            <person name="Zifcakova L."/>
            <person name="Wipf D."/>
            <person name="Zambonelli A."/>
            <person name="Paolocci F."/>
            <person name="Nowrousian M."/>
            <person name="Ottonello S."/>
            <person name="Baldrian P."/>
            <person name="Spatafora J.W."/>
            <person name="Henrissat B."/>
            <person name="Nagy L.G."/>
            <person name="Aury J.M."/>
            <person name="Wincker P."/>
            <person name="Grigoriev I.V."/>
            <person name="Bonfante P."/>
            <person name="Martin F.M."/>
        </authorList>
    </citation>
    <scope>NUCLEOTIDE SEQUENCE [LARGE SCALE GENOMIC DNA]</scope>
    <source>
        <strain evidence="2 3">120613-1</strain>
    </source>
</reference>
<feature type="compositionally biased region" description="Polar residues" evidence="1">
    <location>
        <begin position="397"/>
        <end position="427"/>
    </location>
</feature>
<accession>A0A3N4ITC9</accession>
<feature type="compositionally biased region" description="Basic and acidic residues" evidence="1">
    <location>
        <begin position="247"/>
        <end position="260"/>
    </location>
</feature>